<gene>
    <name evidence="1" type="ORF">NCTC12971_04785</name>
</gene>
<protein>
    <submittedName>
        <fullName evidence="1">Uncharacterized protein</fullName>
    </submittedName>
</protein>
<name>A0A4U9HTG0_SERRU</name>
<sequence>MLQTGDNFSRHVAFMHAFVRQHRLTDDIADGENVRHVGAQLLVNVDKAALINRHARFVSIQQFAVRHTADSHQHRVVTLWFRRRFFAFHRDVDTIFFGFYRGHFGFQHQVELLADTLGEHFHHVFIRRRDHLVEHFHHINLGTQRVVNGAHFQTDDAPPITSMRSGTVFSSSASVESHTRGSS</sequence>
<evidence type="ECO:0000313" key="2">
    <source>
        <dbReference type="Proteomes" id="UP000307968"/>
    </source>
</evidence>
<reference evidence="1 2" key="1">
    <citation type="submission" date="2019-05" db="EMBL/GenBank/DDBJ databases">
        <authorList>
            <consortium name="Pathogen Informatics"/>
        </authorList>
    </citation>
    <scope>NUCLEOTIDE SEQUENCE [LARGE SCALE GENOMIC DNA]</scope>
    <source>
        <strain evidence="1 2">NCTC12971</strain>
    </source>
</reference>
<proteinExistence type="predicted"/>
<accession>A0A4U9HTG0</accession>
<organism evidence="1 2">
    <name type="scientific">Serratia rubidaea</name>
    <name type="common">Serratia marinorubra</name>
    <dbReference type="NCBI Taxonomy" id="61652"/>
    <lineage>
        <taxon>Bacteria</taxon>
        <taxon>Pseudomonadati</taxon>
        <taxon>Pseudomonadota</taxon>
        <taxon>Gammaproteobacteria</taxon>
        <taxon>Enterobacterales</taxon>
        <taxon>Yersiniaceae</taxon>
        <taxon>Serratia</taxon>
    </lineage>
</organism>
<dbReference type="Proteomes" id="UP000307968">
    <property type="component" value="Chromosome"/>
</dbReference>
<dbReference type="AlphaFoldDB" id="A0A4U9HTG0"/>
<dbReference type="EMBL" id="LR590463">
    <property type="protein sequence ID" value="VTP66801.1"/>
    <property type="molecule type" value="Genomic_DNA"/>
</dbReference>
<evidence type="ECO:0000313" key="1">
    <source>
        <dbReference type="EMBL" id="VTP66801.1"/>
    </source>
</evidence>